<proteinExistence type="predicted"/>
<reference evidence="1 2" key="1">
    <citation type="journal article" date="2024" name="G3 (Bethesda)">
        <title>Genome assembly of Hibiscus sabdariffa L. provides insights into metabolisms of medicinal natural products.</title>
        <authorList>
            <person name="Kim T."/>
        </authorList>
    </citation>
    <scope>NUCLEOTIDE SEQUENCE [LARGE SCALE GENOMIC DNA]</scope>
    <source>
        <strain evidence="1">TK-2024</strain>
        <tissue evidence="1">Old leaves</tissue>
    </source>
</reference>
<keyword evidence="2" id="KW-1185">Reference proteome</keyword>
<evidence type="ECO:0000313" key="2">
    <source>
        <dbReference type="Proteomes" id="UP001472677"/>
    </source>
</evidence>
<comment type="caution">
    <text evidence="1">The sequence shown here is derived from an EMBL/GenBank/DDBJ whole genome shotgun (WGS) entry which is preliminary data.</text>
</comment>
<gene>
    <name evidence="1" type="ORF">V6N12_072481</name>
</gene>
<protein>
    <submittedName>
        <fullName evidence="1">Uncharacterized protein</fullName>
    </submittedName>
</protein>
<sequence length="84" mass="8994">MVAQASIVDEEKLGGEDKLSFVSIWAAAQQMGVTRNHEFVQFGPEVNPIVKVEGEGSSMANIGMGLSTSKSGARTISRYVVAHR</sequence>
<dbReference type="EMBL" id="JBBPBM010000006">
    <property type="protein sequence ID" value="KAK8582292.1"/>
    <property type="molecule type" value="Genomic_DNA"/>
</dbReference>
<accession>A0ABR2FNB5</accession>
<dbReference type="Proteomes" id="UP001472677">
    <property type="component" value="Unassembled WGS sequence"/>
</dbReference>
<evidence type="ECO:0000313" key="1">
    <source>
        <dbReference type="EMBL" id="KAK8582292.1"/>
    </source>
</evidence>
<name>A0ABR2FNB5_9ROSI</name>
<organism evidence="1 2">
    <name type="scientific">Hibiscus sabdariffa</name>
    <name type="common">roselle</name>
    <dbReference type="NCBI Taxonomy" id="183260"/>
    <lineage>
        <taxon>Eukaryota</taxon>
        <taxon>Viridiplantae</taxon>
        <taxon>Streptophyta</taxon>
        <taxon>Embryophyta</taxon>
        <taxon>Tracheophyta</taxon>
        <taxon>Spermatophyta</taxon>
        <taxon>Magnoliopsida</taxon>
        <taxon>eudicotyledons</taxon>
        <taxon>Gunneridae</taxon>
        <taxon>Pentapetalae</taxon>
        <taxon>rosids</taxon>
        <taxon>malvids</taxon>
        <taxon>Malvales</taxon>
        <taxon>Malvaceae</taxon>
        <taxon>Malvoideae</taxon>
        <taxon>Hibiscus</taxon>
    </lineage>
</organism>